<evidence type="ECO:0000313" key="2">
    <source>
        <dbReference type="Proteomes" id="UP000192578"/>
    </source>
</evidence>
<dbReference type="AlphaFoldDB" id="A0A9X6NLZ1"/>
<gene>
    <name evidence="1" type="ORF">BV898_19634</name>
</gene>
<keyword evidence="2" id="KW-1185">Reference proteome</keyword>
<reference evidence="2" key="1">
    <citation type="submission" date="2017-01" db="EMBL/GenBank/DDBJ databases">
        <title>Comparative genomics of anhydrobiosis in the tardigrade Hypsibius dujardini.</title>
        <authorList>
            <person name="Yoshida Y."/>
            <person name="Koutsovoulos G."/>
            <person name="Laetsch D."/>
            <person name="Stevens L."/>
            <person name="Kumar S."/>
            <person name="Horikawa D."/>
            <person name="Ishino K."/>
            <person name="Komine S."/>
            <person name="Tomita M."/>
            <person name="Blaxter M."/>
            <person name="Arakawa K."/>
        </authorList>
    </citation>
    <scope>NUCLEOTIDE SEQUENCE [LARGE SCALE GENOMIC DNA]</scope>
    <source>
        <strain evidence="2">Z151</strain>
    </source>
</reference>
<evidence type="ECO:0000313" key="1">
    <source>
        <dbReference type="EMBL" id="OWA55246.1"/>
    </source>
</evidence>
<sequence length="83" mass="9010">MLMPQLDIRLHGLSLGDTVLPVADPSCRRNLKFGDGLAQRPPSLSVSGFSYSPFFQPSDDAGSNGRGRFFTRGVGLNNNHNAY</sequence>
<organism evidence="1 2">
    <name type="scientific">Hypsibius exemplaris</name>
    <name type="common">Freshwater tardigrade</name>
    <dbReference type="NCBI Taxonomy" id="2072580"/>
    <lineage>
        <taxon>Eukaryota</taxon>
        <taxon>Metazoa</taxon>
        <taxon>Ecdysozoa</taxon>
        <taxon>Tardigrada</taxon>
        <taxon>Eutardigrada</taxon>
        <taxon>Parachela</taxon>
        <taxon>Hypsibioidea</taxon>
        <taxon>Hypsibiidae</taxon>
        <taxon>Hypsibius</taxon>
    </lineage>
</organism>
<accession>A0A9X6NLZ1</accession>
<protein>
    <submittedName>
        <fullName evidence="1">Uncharacterized protein</fullName>
    </submittedName>
</protein>
<name>A0A9X6NLZ1_HYPEX</name>
<comment type="caution">
    <text evidence="1">The sequence shown here is derived from an EMBL/GenBank/DDBJ whole genome shotgun (WGS) entry which is preliminary data.</text>
</comment>
<dbReference type="Proteomes" id="UP000192578">
    <property type="component" value="Unassembled WGS sequence"/>
</dbReference>
<proteinExistence type="predicted"/>
<dbReference type="EMBL" id="MTYJ01000601">
    <property type="protein sequence ID" value="OWA55246.1"/>
    <property type="molecule type" value="Genomic_DNA"/>
</dbReference>